<feature type="compositionally biased region" description="Basic and acidic residues" evidence="3">
    <location>
        <begin position="347"/>
        <end position="356"/>
    </location>
</feature>
<feature type="compositionally biased region" description="Basic and acidic residues" evidence="3">
    <location>
        <begin position="155"/>
        <end position="168"/>
    </location>
</feature>
<dbReference type="Proteomes" id="UP000799776">
    <property type="component" value="Unassembled WGS sequence"/>
</dbReference>
<feature type="region of interest" description="Disordered" evidence="3">
    <location>
        <begin position="63"/>
        <end position="98"/>
    </location>
</feature>
<dbReference type="OrthoDB" id="5395975at2759"/>
<dbReference type="SUPFAM" id="SSF50044">
    <property type="entry name" value="SH3-domain"/>
    <property type="match status" value="1"/>
</dbReference>
<keyword evidence="6" id="KW-1185">Reference proteome</keyword>
<keyword evidence="1 2" id="KW-0728">SH3 domain</keyword>
<feature type="domain" description="SH3" evidence="4">
    <location>
        <begin position="239"/>
        <end position="299"/>
    </location>
</feature>
<dbReference type="PRINTS" id="PR00452">
    <property type="entry name" value="SH3DOMAIN"/>
</dbReference>
<feature type="region of interest" description="Disordered" evidence="3">
    <location>
        <begin position="487"/>
        <end position="519"/>
    </location>
</feature>
<feature type="compositionally biased region" description="Basic and acidic residues" evidence="3">
    <location>
        <begin position="304"/>
        <end position="319"/>
    </location>
</feature>
<dbReference type="InterPro" id="IPR050670">
    <property type="entry name" value="STAM"/>
</dbReference>
<dbReference type="GO" id="GO:0033565">
    <property type="term" value="C:ESCRT-0 complex"/>
    <property type="evidence" value="ECO:0007669"/>
    <property type="project" value="TreeGrafter"/>
</dbReference>
<dbReference type="EMBL" id="ML978717">
    <property type="protein sequence ID" value="KAF2088119.1"/>
    <property type="molecule type" value="Genomic_DNA"/>
</dbReference>
<evidence type="ECO:0000256" key="2">
    <source>
        <dbReference type="PROSITE-ProRule" id="PRU00192"/>
    </source>
</evidence>
<dbReference type="PANTHER" id="PTHR45929">
    <property type="entry name" value="JAK PATHWAY SIGNAL TRANSDUCTION ADAPTOR MOLECULE"/>
    <property type="match status" value="1"/>
</dbReference>
<feature type="compositionally biased region" description="Polar residues" evidence="3">
    <location>
        <begin position="394"/>
        <end position="405"/>
    </location>
</feature>
<dbReference type="Gene3D" id="2.30.30.40">
    <property type="entry name" value="SH3 Domains"/>
    <property type="match status" value="1"/>
</dbReference>
<evidence type="ECO:0000313" key="5">
    <source>
        <dbReference type="EMBL" id="KAF2088119.1"/>
    </source>
</evidence>
<feature type="region of interest" description="Disordered" evidence="3">
    <location>
        <begin position="213"/>
        <end position="241"/>
    </location>
</feature>
<dbReference type="SMART" id="SM00326">
    <property type="entry name" value="SH3"/>
    <property type="match status" value="1"/>
</dbReference>
<feature type="compositionally biased region" description="Polar residues" evidence="3">
    <location>
        <begin position="87"/>
        <end position="98"/>
    </location>
</feature>
<feature type="compositionally biased region" description="Polar residues" evidence="3">
    <location>
        <begin position="357"/>
        <end position="387"/>
    </location>
</feature>
<evidence type="ECO:0000313" key="6">
    <source>
        <dbReference type="Proteomes" id="UP000799776"/>
    </source>
</evidence>
<dbReference type="AlphaFoldDB" id="A0A9P4HU69"/>
<sequence length="702" mass="77373">MAATTRSPRLGMEILVHISAPTSRRDDQHYRALACGYEDFDISARIVSANFGEECGARIERETSEHPRAHDAAAGSSAANAGGRQPAASSQTRQGNITSTRGAVRQLSYAQVGKAVADVADLLKNRPEPRTPQTFAEAPNFGSLGTSSAASREPQSTDRSDRRREEHSGAQPDNPHVLETSAKFNGSGFGGQPGDYVDDTQDALSRLEDPIDVSEFGGWPLSSPLQDRSPKRPRVSSGVEGSRVRALFDLEPSEPGELRFRKGDIITVLDKSVYKDWWKGSLRGQTGIFPLNYVERLPSQAQTTDKRATDQDDGNDHGFEFPGNSGGARSDKNQTEDTTKPTATHDSQQRPHDQNDRTGQTSKDSPINTSSNTAPGKLQNSRLSPTSHRPRQPSWDSQMPSNYGESKSDSQHGHSDDNRRHSQSTTQGSFIERTPGGAHASGERPPVSQDKAPGTDAAKKPAEEVSTADDTVHSEEYMEHLRLYSSEPPIGTAEHPKQTSPPGKQPKAPQVDKEVAKANKAPRSIVNRFAPIAFESLPIEIHAPDPAVENRIAFNEFTESLRAYIRGLPRPLSYFWIPNFKARGLRETDRGRWVFSTASWPLVVQHEFWTRVEDLSSRSNFGSTVWFQRNTHPDQRYHGYLTDGKEAEGLGEVWVFCWGQVVWHVAAMLYVESGRFIKGSRAKYVVGPTEGSEADEVLVEMP</sequence>
<dbReference type="PROSITE" id="PS50002">
    <property type="entry name" value="SH3"/>
    <property type="match status" value="1"/>
</dbReference>
<dbReference type="InterPro" id="IPR036028">
    <property type="entry name" value="SH3-like_dom_sf"/>
</dbReference>
<dbReference type="PANTHER" id="PTHR45929:SF3">
    <property type="entry name" value="JAK PATHWAY SIGNAL TRANSDUCTION ADAPTOR MOLECULE"/>
    <property type="match status" value="1"/>
</dbReference>
<organism evidence="5 6">
    <name type="scientific">Saccharata proteae CBS 121410</name>
    <dbReference type="NCBI Taxonomy" id="1314787"/>
    <lineage>
        <taxon>Eukaryota</taxon>
        <taxon>Fungi</taxon>
        <taxon>Dikarya</taxon>
        <taxon>Ascomycota</taxon>
        <taxon>Pezizomycotina</taxon>
        <taxon>Dothideomycetes</taxon>
        <taxon>Dothideomycetes incertae sedis</taxon>
        <taxon>Botryosphaeriales</taxon>
        <taxon>Saccharataceae</taxon>
        <taxon>Saccharata</taxon>
    </lineage>
</organism>
<dbReference type="Pfam" id="PF00018">
    <property type="entry name" value="SH3_1"/>
    <property type="match status" value="1"/>
</dbReference>
<name>A0A9P4HU69_9PEZI</name>
<evidence type="ECO:0000256" key="1">
    <source>
        <dbReference type="ARBA" id="ARBA00022443"/>
    </source>
</evidence>
<accession>A0A9P4HU69</accession>
<comment type="caution">
    <text evidence="5">The sequence shown here is derived from an EMBL/GenBank/DDBJ whole genome shotgun (WGS) entry which is preliminary data.</text>
</comment>
<evidence type="ECO:0000259" key="4">
    <source>
        <dbReference type="PROSITE" id="PS50002"/>
    </source>
</evidence>
<feature type="compositionally biased region" description="Low complexity" evidence="3">
    <location>
        <begin position="72"/>
        <end position="83"/>
    </location>
</feature>
<feature type="compositionally biased region" description="Polar residues" evidence="3">
    <location>
        <begin position="143"/>
        <end position="154"/>
    </location>
</feature>
<feature type="region of interest" description="Disordered" evidence="3">
    <location>
        <begin position="126"/>
        <end position="199"/>
    </location>
</feature>
<dbReference type="GO" id="GO:0043328">
    <property type="term" value="P:protein transport to vacuole involved in ubiquitin-dependent protein catabolic process via the multivesicular body sorting pathway"/>
    <property type="evidence" value="ECO:0007669"/>
    <property type="project" value="TreeGrafter"/>
</dbReference>
<evidence type="ECO:0000256" key="3">
    <source>
        <dbReference type="SAM" id="MobiDB-lite"/>
    </source>
</evidence>
<proteinExistence type="predicted"/>
<dbReference type="InterPro" id="IPR001452">
    <property type="entry name" value="SH3_domain"/>
</dbReference>
<gene>
    <name evidence="5" type="ORF">K490DRAFT_64793</name>
</gene>
<reference evidence="5" key="1">
    <citation type="journal article" date="2020" name="Stud. Mycol.">
        <title>101 Dothideomycetes genomes: a test case for predicting lifestyles and emergence of pathogens.</title>
        <authorList>
            <person name="Haridas S."/>
            <person name="Albert R."/>
            <person name="Binder M."/>
            <person name="Bloem J."/>
            <person name="Labutti K."/>
            <person name="Salamov A."/>
            <person name="Andreopoulos B."/>
            <person name="Baker S."/>
            <person name="Barry K."/>
            <person name="Bills G."/>
            <person name="Bluhm B."/>
            <person name="Cannon C."/>
            <person name="Castanera R."/>
            <person name="Culley D."/>
            <person name="Daum C."/>
            <person name="Ezra D."/>
            <person name="Gonzalez J."/>
            <person name="Henrissat B."/>
            <person name="Kuo A."/>
            <person name="Liang C."/>
            <person name="Lipzen A."/>
            <person name="Lutzoni F."/>
            <person name="Magnuson J."/>
            <person name="Mondo S."/>
            <person name="Nolan M."/>
            <person name="Ohm R."/>
            <person name="Pangilinan J."/>
            <person name="Park H.-J."/>
            <person name="Ramirez L."/>
            <person name="Alfaro M."/>
            <person name="Sun H."/>
            <person name="Tritt A."/>
            <person name="Yoshinaga Y."/>
            <person name="Zwiers L.-H."/>
            <person name="Turgeon B."/>
            <person name="Goodwin S."/>
            <person name="Spatafora J."/>
            <person name="Crous P."/>
            <person name="Grigoriev I."/>
        </authorList>
    </citation>
    <scope>NUCLEOTIDE SEQUENCE</scope>
    <source>
        <strain evidence="5">CBS 121410</strain>
    </source>
</reference>
<protein>
    <recommendedName>
        <fullName evidence="4">SH3 domain-containing protein</fullName>
    </recommendedName>
</protein>
<feature type="compositionally biased region" description="Basic and acidic residues" evidence="3">
    <location>
        <begin position="406"/>
        <end position="420"/>
    </location>
</feature>
<feature type="compositionally biased region" description="Basic and acidic residues" evidence="3">
    <location>
        <begin position="329"/>
        <end position="339"/>
    </location>
</feature>
<feature type="region of interest" description="Disordered" evidence="3">
    <location>
        <begin position="300"/>
        <end position="473"/>
    </location>
</feature>
<dbReference type="CDD" id="cd11805">
    <property type="entry name" value="SH3_GRB2_like_C"/>
    <property type="match status" value="1"/>
</dbReference>